<comment type="caution">
    <text evidence="1">The sequence shown here is derived from an EMBL/GenBank/DDBJ whole genome shotgun (WGS) entry which is preliminary data.</text>
</comment>
<dbReference type="InterPro" id="IPR052552">
    <property type="entry name" value="YeaO-like"/>
</dbReference>
<dbReference type="STRING" id="1249481.D641_0101870"/>
<dbReference type="OrthoDB" id="9790745at2"/>
<sequence length="122" mass="13704">MVLGRVRDLLDDDGSDCGEHRVLVDRLWPRGVKKERLALDAWDKDVAPTTELRRAFHGGDLDFAEFRDRYLHELETSEAPAALITPAQEAGADSIVLVYAAKSAEHNHAQVLQEHLEGLLRH</sequence>
<keyword evidence="2" id="KW-1185">Reference proteome</keyword>
<dbReference type="PANTHER" id="PTHR36849">
    <property type="entry name" value="CYTOPLASMIC PROTEIN-RELATED"/>
    <property type="match status" value="1"/>
</dbReference>
<name>A0A022L5C3_9MICO</name>
<gene>
    <name evidence="1" type="ORF">D641_0101870</name>
</gene>
<organism evidence="1 2">
    <name type="scientific">Brachybacterium muris UCD-AY4</name>
    <dbReference type="NCBI Taxonomy" id="1249481"/>
    <lineage>
        <taxon>Bacteria</taxon>
        <taxon>Bacillati</taxon>
        <taxon>Actinomycetota</taxon>
        <taxon>Actinomycetes</taxon>
        <taxon>Micrococcales</taxon>
        <taxon>Dermabacteraceae</taxon>
        <taxon>Brachybacterium</taxon>
    </lineage>
</organism>
<proteinExistence type="predicted"/>
<protein>
    <submittedName>
        <fullName evidence="1">MarR family transcriptional regulator</fullName>
    </submittedName>
</protein>
<dbReference type="HOGENOM" id="CLU_137928_0_0_11"/>
<dbReference type="PANTHER" id="PTHR36849:SF1">
    <property type="entry name" value="CYTOPLASMIC PROTEIN"/>
    <property type="match status" value="1"/>
</dbReference>
<dbReference type="EMBL" id="AORC01000002">
    <property type="protein sequence ID" value="EYT51223.1"/>
    <property type="molecule type" value="Genomic_DNA"/>
</dbReference>
<evidence type="ECO:0000313" key="2">
    <source>
        <dbReference type="Proteomes" id="UP000019754"/>
    </source>
</evidence>
<dbReference type="AlphaFoldDB" id="A0A022L5C3"/>
<dbReference type="Pfam" id="PF22752">
    <property type="entry name" value="DUF488-N3i"/>
    <property type="match status" value="1"/>
</dbReference>
<evidence type="ECO:0000313" key="1">
    <source>
        <dbReference type="EMBL" id="EYT51223.1"/>
    </source>
</evidence>
<accession>A0A022L5C3</accession>
<reference evidence="1 2" key="1">
    <citation type="journal article" date="2013" name="Genome Announc.">
        <title>Draft genome sequence of an Actinobacterium, Brachybacterium muris strain UCD-AY4.</title>
        <authorList>
            <person name="Lo J.R."/>
            <person name="Lang J.M."/>
            <person name="Darling A.E."/>
            <person name="Eisen J.A."/>
            <person name="Coil D.A."/>
        </authorList>
    </citation>
    <scope>NUCLEOTIDE SEQUENCE [LARGE SCALE GENOMIC DNA]</scope>
    <source>
        <strain evidence="1 2">UCD-AY4</strain>
    </source>
</reference>
<dbReference type="Proteomes" id="UP000019754">
    <property type="component" value="Unassembled WGS sequence"/>
</dbReference>